<dbReference type="GO" id="GO:0016020">
    <property type="term" value="C:membrane"/>
    <property type="evidence" value="ECO:0007669"/>
    <property type="project" value="UniProtKB-SubCell"/>
</dbReference>
<dbReference type="OrthoDB" id="5486437at2"/>
<feature type="transmembrane region" description="Helical" evidence="5">
    <location>
        <begin position="227"/>
        <end position="250"/>
    </location>
</feature>
<evidence type="ECO:0000313" key="8">
    <source>
        <dbReference type="Proteomes" id="UP000484015"/>
    </source>
</evidence>
<dbReference type="Gene3D" id="3.40.1710.10">
    <property type="entry name" value="abc type-2 transporter like domain"/>
    <property type="match status" value="1"/>
</dbReference>
<dbReference type="InterPro" id="IPR013525">
    <property type="entry name" value="ABC2_TM"/>
</dbReference>
<proteinExistence type="predicted"/>
<name>A0A6L6PZ67_9BURK</name>
<feature type="transmembrane region" description="Helical" evidence="5">
    <location>
        <begin position="375"/>
        <end position="400"/>
    </location>
</feature>
<feature type="transmembrane region" description="Helical" evidence="5">
    <location>
        <begin position="330"/>
        <end position="355"/>
    </location>
</feature>
<keyword evidence="4 5" id="KW-0472">Membrane</keyword>
<keyword evidence="3 5" id="KW-1133">Transmembrane helix</keyword>
<evidence type="ECO:0000256" key="2">
    <source>
        <dbReference type="ARBA" id="ARBA00022692"/>
    </source>
</evidence>
<evidence type="ECO:0000256" key="5">
    <source>
        <dbReference type="SAM" id="Phobius"/>
    </source>
</evidence>
<accession>A0A6L6PZ67</accession>
<feature type="transmembrane region" description="Helical" evidence="5">
    <location>
        <begin position="257"/>
        <end position="274"/>
    </location>
</feature>
<evidence type="ECO:0000313" key="7">
    <source>
        <dbReference type="EMBL" id="MTW02032.1"/>
    </source>
</evidence>
<gene>
    <name evidence="7" type="ORF">GM668_08005</name>
</gene>
<dbReference type="AlphaFoldDB" id="A0A6L6PZ67"/>
<feature type="transmembrane region" description="Helical" evidence="5">
    <location>
        <begin position="20"/>
        <end position="40"/>
    </location>
</feature>
<dbReference type="RefSeq" id="WP_155438411.1">
    <property type="nucleotide sequence ID" value="NZ_WNLA01000003.1"/>
</dbReference>
<feature type="transmembrane region" description="Helical" evidence="5">
    <location>
        <begin position="294"/>
        <end position="318"/>
    </location>
</feature>
<dbReference type="PANTHER" id="PTHR43471:SF3">
    <property type="entry name" value="ABC TRANSPORTER PERMEASE PROTEIN NATB"/>
    <property type="match status" value="1"/>
</dbReference>
<organism evidence="7 8">
    <name type="scientific">Pseudoduganella ginsengisoli</name>
    <dbReference type="NCBI Taxonomy" id="1462440"/>
    <lineage>
        <taxon>Bacteria</taxon>
        <taxon>Pseudomonadati</taxon>
        <taxon>Pseudomonadota</taxon>
        <taxon>Betaproteobacteria</taxon>
        <taxon>Burkholderiales</taxon>
        <taxon>Oxalobacteraceae</taxon>
        <taxon>Telluria group</taxon>
        <taxon>Pseudoduganella</taxon>
    </lineage>
</organism>
<dbReference type="GO" id="GO:0140359">
    <property type="term" value="F:ABC-type transporter activity"/>
    <property type="evidence" value="ECO:0007669"/>
    <property type="project" value="InterPro"/>
</dbReference>
<reference evidence="7 8" key="1">
    <citation type="submission" date="2019-11" db="EMBL/GenBank/DDBJ databases">
        <title>Type strains purchased from KCTC, JCM and DSMZ.</title>
        <authorList>
            <person name="Lu H."/>
        </authorList>
    </citation>
    <scope>NUCLEOTIDE SEQUENCE [LARGE SCALE GENOMIC DNA]</scope>
    <source>
        <strain evidence="7 8">KCTC 42409</strain>
    </source>
</reference>
<dbReference type="Proteomes" id="UP000484015">
    <property type="component" value="Unassembled WGS sequence"/>
</dbReference>
<sequence>MWTIYLKEILELARDRKTLIFTILIPILAVPLISGLFAYFSSTMFDKARRAELPYAVFGQQYAPELAQRFANEKGFREVPLASEADIRKAIDQDVIKFALVIPPGYRDRLEGQRQAVVVLHYNSAVMVDVIRKRVQAVVEAQNGELRESALSSLNLSQQQLRFALNPIRLDEHSTAGKREQVGALIGGMLPYLLLTGCLLAAMYPAIDLGAGEKERGTLETLLLAPVPRGAIVLAKFLVLFTVGLLSSLLMVGSMSALLYLASAISTDPSVATAQSGMADLAAMVHAISAGDMAMVALMLVPTAAIFASILLSLSIYAKSYKEASGMISPLTLVTLLPTMAAMLPGVELNWMWAMVPLTNVSLAMKELVKGTMDYRMFAVILASTTMIAGALLALCRWWFNREQVLFRN</sequence>
<dbReference type="Pfam" id="PF12698">
    <property type="entry name" value="ABC2_membrane_3"/>
    <property type="match status" value="1"/>
</dbReference>
<dbReference type="PANTHER" id="PTHR43471">
    <property type="entry name" value="ABC TRANSPORTER PERMEASE"/>
    <property type="match status" value="1"/>
</dbReference>
<evidence type="ECO:0000256" key="4">
    <source>
        <dbReference type="ARBA" id="ARBA00023136"/>
    </source>
</evidence>
<keyword evidence="8" id="KW-1185">Reference proteome</keyword>
<feature type="transmembrane region" description="Helical" evidence="5">
    <location>
        <begin position="182"/>
        <end position="207"/>
    </location>
</feature>
<feature type="domain" description="ABC-2 type transporter transmembrane" evidence="6">
    <location>
        <begin position="16"/>
        <end position="393"/>
    </location>
</feature>
<evidence type="ECO:0000259" key="6">
    <source>
        <dbReference type="Pfam" id="PF12698"/>
    </source>
</evidence>
<comment type="subcellular location">
    <subcellularLocation>
        <location evidence="1">Membrane</location>
        <topology evidence="1">Multi-pass membrane protein</topology>
    </subcellularLocation>
</comment>
<protein>
    <submittedName>
        <fullName evidence="7">ABC transporter permease subunit</fullName>
    </submittedName>
</protein>
<keyword evidence="2 5" id="KW-0812">Transmembrane</keyword>
<evidence type="ECO:0000256" key="3">
    <source>
        <dbReference type="ARBA" id="ARBA00022989"/>
    </source>
</evidence>
<comment type="caution">
    <text evidence="7">The sequence shown here is derived from an EMBL/GenBank/DDBJ whole genome shotgun (WGS) entry which is preliminary data.</text>
</comment>
<evidence type="ECO:0000256" key="1">
    <source>
        <dbReference type="ARBA" id="ARBA00004141"/>
    </source>
</evidence>
<dbReference type="EMBL" id="WNLA01000003">
    <property type="protein sequence ID" value="MTW02032.1"/>
    <property type="molecule type" value="Genomic_DNA"/>
</dbReference>